<evidence type="ECO:0000313" key="2">
    <source>
        <dbReference type="Proteomes" id="UP000789572"/>
    </source>
</evidence>
<comment type="caution">
    <text evidence="1">The sequence shown here is derived from an EMBL/GenBank/DDBJ whole genome shotgun (WGS) entry which is preliminary data.</text>
</comment>
<accession>A0A9N8ZRM6</accession>
<gene>
    <name evidence="1" type="ORF">POCULU_LOCUS2769</name>
</gene>
<evidence type="ECO:0000313" key="1">
    <source>
        <dbReference type="EMBL" id="CAG8504946.1"/>
    </source>
</evidence>
<reference evidence="1" key="1">
    <citation type="submission" date="2021-06" db="EMBL/GenBank/DDBJ databases">
        <authorList>
            <person name="Kallberg Y."/>
            <person name="Tangrot J."/>
            <person name="Rosling A."/>
        </authorList>
    </citation>
    <scope>NUCLEOTIDE SEQUENCE</scope>
    <source>
        <strain evidence="1">IA702</strain>
    </source>
</reference>
<name>A0A9N8ZRM6_9GLOM</name>
<proteinExistence type="predicted"/>
<dbReference type="AlphaFoldDB" id="A0A9N8ZRM6"/>
<organism evidence="1 2">
    <name type="scientific">Paraglomus occultum</name>
    <dbReference type="NCBI Taxonomy" id="144539"/>
    <lineage>
        <taxon>Eukaryota</taxon>
        <taxon>Fungi</taxon>
        <taxon>Fungi incertae sedis</taxon>
        <taxon>Mucoromycota</taxon>
        <taxon>Glomeromycotina</taxon>
        <taxon>Glomeromycetes</taxon>
        <taxon>Paraglomerales</taxon>
        <taxon>Paraglomeraceae</taxon>
        <taxon>Paraglomus</taxon>
    </lineage>
</organism>
<protein>
    <submittedName>
        <fullName evidence="1">7545_t:CDS:1</fullName>
    </submittedName>
</protein>
<dbReference type="EMBL" id="CAJVPJ010000274">
    <property type="protein sequence ID" value="CAG8504946.1"/>
    <property type="molecule type" value="Genomic_DNA"/>
</dbReference>
<dbReference type="Proteomes" id="UP000789572">
    <property type="component" value="Unassembled WGS sequence"/>
</dbReference>
<keyword evidence="2" id="KW-1185">Reference proteome</keyword>
<sequence>MHSLFKHLPSLPVCFNKGWGVHRSKIDLSLQQLTQDRYSVTQMLY</sequence>